<dbReference type="RefSeq" id="WP_308952334.1">
    <property type="nucleotide sequence ID" value="NZ_JARXHW010000068.1"/>
</dbReference>
<dbReference type="InterPro" id="IPR000073">
    <property type="entry name" value="AB_hydrolase_1"/>
</dbReference>
<gene>
    <name evidence="3" type="ORF">QEH52_17955</name>
</gene>
<feature type="non-terminal residue" evidence="3">
    <location>
        <position position="1"/>
    </location>
</feature>
<dbReference type="PRINTS" id="PR00111">
    <property type="entry name" value="ABHYDROLASE"/>
</dbReference>
<proteinExistence type="predicted"/>
<sequence>TSESAASSAKPCSRSGKSTLHFDLDYLDTVHVIKMSDKGGILVESLCMAVALHSLRFKNPGAPVLVVLHGLLGSSRNWSTIGRTLQDRFDVHVLDLRNHGSSPHSDAMRWSEMCEDLQAYLDLHELESIELMGHSLGGKVAMRYACERPEVVERLVIVDIAAKPYPPYHDNEFRAMKRIPVPELVNRKEAEELLEPMVPDWALRQFLLTNLVRDEASGTFRWQVNLEALHASLPHIRQNSLLETDRYEGPVLLVRGANSDFIDDDDANEMLHWFPHLHEEMVPSAGHNVHVENRKGFLEVLDAWL</sequence>
<evidence type="ECO:0000256" key="1">
    <source>
        <dbReference type="ARBA" id="ARBA00022801"/>
    </source>
</evidence>
<comment type="caution">
    <text evidence="3">The sequence shown here is derived from an EMBL/GenBank/DDBJ whole genome shotgun (WGS) entry which is preliminary data.</text>
</comment>
<evidence type="ECO:0000313" key="4">
    <source>
        <dbReference type="Proteomes" id="UP001225316"/>
    </source>
</evidence>
<protein>
    <submittedName>
        <fullName evidence="3">Alpha/beta fold hydrolase</fullName>
    </submittedName>
</protein>
<dbReference type="InterPro" id="IPR029058">
    <property type="entry name" value="AB_hydrolase_fold"/>
</dbReference>
<keyword evidence="4" id="KW-1185">Reference proteome</keyword>
<accession>A0ABU1AZ33</accession>
<evidence type="ECO:0000259" key="2">
    <source>
        <dbReference type="Pfam" id="PF00561"/>
    </source>
</evidence>
<feature type="domain" description="AB hydrolase-1" evidence="2">
    <location>
        <begin position="63"/>
        <end position="293"/>
    </location>
</feature>
<dbReference type="Gene3D" id="3.40.50.1820">
    <property type="entry name" value="alpha/beta hydrolase"/>
    <property type="match status" value="1"/>
</dbReference>
<dbReference type="Proteomes" id="UP001225316">
    <property type="component" value="Unassembled WGS sequence"/>
</dbReference>
<organism evidence="3 4">
    <name type="scientific">Thalassobacterium maritimum</name>
    <dbReference type="NCBI Taxonomy" id="3041265"/>
    <lineage>
        <taxon>Bacteria</taxon>
        <taxon>Pseudomonadati</taxon>
        <taxon>Verrucomicrobiota</taxon>
        <taxon>Opitutia</taxon>
        <taxon>Puniceicoccales</taxon>
        <taxon>Coraliomargaritaceae</taxon>
        <taxon>Thalassobacterium</taxon>
    </lineage>
</organism>
<keyword evidence="1 3" id="KW-0378">Hydrolase</keyword>
<dbReference type="GO" id="GO:0016787">
    <property type="term" value="F:hydrolase activity"/>
    <property type="evidence" value="ECO:0007669"/>
    <property type="project" value="UniProtKB-KW"/>
</dbReference>
<reference evidence="3 4" key="1">
    <citation type="submission" date="2023-04" db="EMBL/GenBank/DDBJ databases">
        <title>A novel bacteria isolated from coastal sediment.</title>
        <authorList>
            <person name="Liu X.-J."/>
            <person name="Du Z.-J."/>
        </authorList>
    </citation>
    <scope>NUCLEOTIDE SEQUENCE [LARGE SCALE GENOMIC DNA]</scope>
    <source>
        <strain evidence="3 4">SDUM461003</strain>
    </source>
</reference>
<name>A0ABU1AZ33_9BACT</name>
<dbReference type="EMBL" id="JARXHW010000068">
    <property type="protein sequence ID" value="MDQ8209416.1"/>
    <property type="molecule type" value="Genomic_DNA"/>
</dbReference>
<dbReference type="SUPFAM" id="SSF53474">
    <property type="entry name" value="alpha/beta-Hydrolases"/>
    <property type="match status" value="1"/>
</dbReference>
<dbReference type="Pfam" id="PF00561">
    <property type="entry name" value="Abhydrolase_1"/>
    <property type="match status" value="1"/>
</dbReference>
<evidence type="ECO:0000313" key="3">
    <source>
        <dbReference type="EMBL" id="MDQ8209416.1"/>
    </source>
</evidence>
<dbReference type="PANTHER" id="PTHR46118">
    <property type="entry name" value="PROTEIN ABHD11"/>
    <property type="match status" value="1"/>
</dbReference>
<dbReference type="PANTHER" id="PTHR46118:SF4">
    <property type="entry name" value="PROTEIN ABHD11"/>
    <property type="match status" value="1"/>
</dbReference>